<dbReference type="Gene3D" id="1.10.287.130">
    <property type="match status" value="1"/>
</dbReference>
<evidence type="ECO:0000256" key="4">
    <source>
        <dbReference type="ARBA" id="ARBA00022553"/>
    </source>
</evidence>
<evidence type="ECO:0000256" key="1">
    <source>
        <dbReference type="ARBA" id="ARBA00000085"/>
    </source>
</evidence>
<evidence type="ECO:0000256" key="14">
    <source>
        <dbReference type="SAM" id="MobiDB-lite"/>
    </source>
</evidence>
<dbReference type="InterPro" id="IPR005467">
    <property type="entry name" value="His_kinase_dom"/>
</dbReference>
<dbReference type="Pfam" id="PF00512">
    <property type="entry name" value="HisKA"/>
    <property type="match status" value="1"/>
</dbReference>
<dbReference type="InterPro" id="IPR050398">
    <property type="entry name" value="HssS/ArlS-like"/>
</dbReference>
<dbReference type="Pfam" id="PF02518">
    <property type="entry name" value="HATPase_c"/>
    <property type="match status" value="1"/>
</dbReference>
<evidence type="ECO:0000256" key="3">
    <source>
        <dbReference type="ARBA" id="ARBA00012438"/>
    </source>
</evidence>
<dbReference type="CDD" id="cd06225">
    <property type="entry name" value="HAMP"/>
    <property type="match status" value="1"/>
</dbReference>
<keyword evidence="8 15" id="KW-1133">Transmembrane helix</keyword>
<dbReference type="Gene3D" id="6.10.340.10">
    <property type="match status" value="1"/>
</dbReference>
<dbReference type="PROSITE" id="PS50885">
    <property type="entry name" value="HAMP"/>
    <property type="match status" value="1"/>
</dbReference>
<feature type="region of interest" description="Disordered" evidence="14">
    <location>
        <begin position="1"/>
        <end position="21"/>
    </location>
</feature>
<protein>
    <recommendedName>
        <fullName evidence="13">Heme sensor protein HssS</fullName>
        <ecNumber evidence="3">2.7.13.3</ecNumber>
    </recommendedName>
</protein>
<dbReference type="PROSITE" id="PS50109">
    <property type="entry name" value="HIS_KIN"/>
    <property type="match status" value="1"/>
</dbReference>
<evidence type="ECO:0000256" key="5">
    <source>
        <dbReference type="ARBA" id="ARBA00022679"/>
    </source>
</evidence>
<evidence type="ECO:0000256" key="12">
    <source>
        <dbReference type="ARBA" id="ARBA00037219"/>
    </source>
</evidence>
<dbReference type="InterPro" id="IPR036890">
    <property type="entry name" value="HATPase_C_sf"/>
</dbReference>
<dbReference type="SMART" id="SM00388">
    <property type="entry name" value="HisKA"/>
    <property type="match status" value="1"/>
</dbReference>
<dbReference type="Proteomes" id="UP001315967">
    <property type="component" value="Chromosome"/>
</dbReference>
<evidence type="ECO:0000256" key="8">
    <source>
        <dbReference type="ARBA" id="ARBA00022989"/>
    </source>
</evidence>
<evidence type="ECO:0000259" key="16">
    <source>
        <dbReference type="PROSITE" id="PS50109"/>
    </source>
</evidence>
<dbReference type="InterPro" id="IPR003660">
    <property type="entry name" value="HAMP_dom"/>
</dbReference>
<evidence type="ECO:0000313" key="18">
    <source>
        <dbReference type="EMBL" id="UUX35345.1"/>
    </source>
</evidence>
<evidence type="ECO:0000256" key="10">
    <source>
        <dbReference type="ARBA" id="ARBA00023026"/>
    </source>
</evidence>
<sequence length="393" mass="44353">MKRPQAQRPNQAQHPNQAQQQNPPNVIRRLIQTFKSWLFKPRILLSLIFTLLVFAILVITVFIVMTLLAIGLHFGWLQPEHGPSVFVPILTFGIAAIITGTLVATLISGIPIRPINKLVSSMDKLAEGDYSTQIDLGKSKIGQRVSKSFNALANELSQTEMLRSDFVNNISHEYKTPMVSISGFAKLIRKGNLTKEKENEYLDIIIDEINRLSSLSTNILYLTKVENQKILTDIDYFNLSEQIRSSILLLEEKWTRKNLEFDLEFPEITVLANEEMLKQVWINLIDNAIKFSPTDSVIHIKIQQDNAHTLTQITNHGDPIPPEDLQRIYGKFWQGDSSRAKEGSGIGLSIVKSIVTLHAGEVRVSSDEQATIFSVQIPLNPTPNKYPYDSARV</sequence>
<comment type="catalytic activity">
    <reaction evidence="1">
        <text>ATP + protein L-histidine = ADP + protein N-phospho-L-histidine.</text>
        <dbReference type="EC" id="2.7.13.3"/>
    </reaction>
</comment>
<proteinExistence type="predicted"/>
<evidence type="ECO:0000256" key="7">
    <source>
        <dbReference type="ARBA" id="ARBA00022777"/>
    </source>
</evidence>
<keyword evidence="11 15" id="KW-0472">Membrane</keyword>
<evidence type="ECO:0000256" key="6">
    <source>
        <dbReference type="ARBA" id="ARBA00022692"/>
    </source>
</evidence>
<keyword evidence="6 15" id="KW-0812">Transmembrane</keyword>
<dbReference type="InterPro" id="IPR004358">
    <property type="entry name" value="Sig_transdc_His_kin-like_C"/>
</dbReference>
<keyword evidence="9" id="KW-0902">Two-component regulatory system</keyword>
<evidence type="ECO:0000256" key="11">
    <source>
        <dbReference type="ARBA" id="ARBA00023136"/>
    </source>
</evidence>
<dbReference type="SUPFAM" id="SSF47384">
    <property type="entry name" value="Homodimeric domain of signal transducing histidine kinase"/>
    <property type="match status" value="1"/>
</dbReference>
<keyword evidence="19" id="KW-1185">Reference proteome</keyword>
<dbReference type="InterPro" id="IPR003661">
    <property type="entry name" value="HisK_dim/P_dom"/>
</dbReference>
<comment type="subcellular location">
    <subcellularLocation>
        <location evidence="2">Membrane</location>
        <topology evidence="2">Multi-pass membrane protein</topology>
    </subcellularLocation>
</comment>
<organism evidence="18 19">
    <name type="scientific">Fundicoccus culcitae</name>
    <dbReference type="NCBI Taxonomy" id="2969821"/>
    <lineage>
        <taxon>Bacteria</taxon>
        <taxon>Bacillati</taxon>
        <taxon>Bacillota</taxon>
        <taxon>Bacilli</taxon>
        <taxon>Lactobacillales</taxon>
        <taxon>Aerococcaceae</taxon>
        <taxon>Fundicoccus</taxon>
    </lineage>
</organism>
<evidence type="ECO:0000256" key="15">
    <source>
        <dbReference type="SAM" id="Phobius"/>
    </source>
</evidence>
<dbReference type="EC" id="2.7.13.3" evidence="3"/>
<dbReference type="EMBL" id="CP102453">
    <property type="protein sequence ID" value="UUX35345.1"/>
    <property type="molecule type" value="Genomic_DNA"/>
</dbReference>
<evidence type="ECO:0000256" key="13">
    <source>
        <dbReference type="ARBA" id="ARBA00040841"/>
    </source>
</evidence>
<feature type="domain" description="HAMP" evidence="17">
    <location>
        <begin position="112"/>
        <end position="161"/>
    </location>
</feature>
<dbReference type="Gene3D" id="3.30.565.10">
    <property type="entry name" value="Histidine kinase-like ATPase, C-terminal domain"/>
    <property type="match status" value="1"/>
</dbReference>
<dbReference type="InterPro" id="IPR036097">
    <property type="entry name" value="HisK_dim/P_sf"/>
</dbReference>
<dbReference type="CDD" id="cd00075">
    <property type="entry name" value="HATPase"/>
    <property type="match status" value="1"/>
</dbReference>
<dbReference type="PANTHER" id="PTHR45528">
    <property type="entry name" value="SENSOR HISTIDINE KINASE CPXA"/>
    <property type="match status" value="1"/>
</dbReference>
<dbReference type="GO" id="GO:0016301">
    <property type="term" value="F:kinase activity"/>
    <property type="evidence" value="ECO:0007669"/>
    <property type="project" value="UniProtKB-KW"/>
</dbReference>
<dbReference type="SUPFAM" id="SSF55874">
    <property type="entry name" value="ATPase domain of HSP90 chaperone/DNA topoisomerase II/histidine kinase"/>
    <property type="match status" value="1"/>
</dbReference>
<feature type="domain" description="Histidine kinase" evidence="16">
    <location>
        <begin position="169"/>
        <end position="381"/>
    </location>
</feature>
<evidence type="ECO:0000256" key="9">
    <source>
        <dbReference type="ARBA" id="ARBA00023012"/>
    </source>
</evidence>
<feature type="transmembrane region" description="Helical" evidence="15">
    <location>
        <begin position="86"/>
        <end position="112"/>
    </location>
</feature>
<accession>A0ABY5PA33</accession>
<name>A0ABY5PA33_9LACT</name>
<keyword evidence="10" id="KW-0843">Virulence</keyword>
<evidence type="ECO:0000256" key="2">
    <source>
        <dbReference type="ARBA" id="ARBA00004141"/>
    </source>
</evidence>
<dbReference type="RefSeq" id="WP_313794833.1">
    <property type="nucleotide sequence ID" value="NZ_CP102453.1"/>
</dbReference>
<comment type="function">
    <text evidence="12">Member of the two-component regulatory system HssS/HssR involved in intracellular heme homeostasis and tempering of staphylococcal virulence. HssS functions as a heme sensor histidine kinase which is autophosphorylated at a histidine residue and transfers its phosphate group to an aspartate residue of HssR. HssR/HssS activates the expression of hrtAB, an efflux pump, in response to extracellular heme, hemin, hemoglobin or blood.</text>
</comment>
<keyword evidence="7 18" id="KW-0418">Kinase</keyword>
<keyword evidence="5" id="KW-0808">Transferase</keyword>
<dbReference type="PANTHER" id="PTHR45528:SF11">
    <property type="entry name" value="HISTIDINE KINASE"/>
    <property type="match status" value="1"/>
</dbReference>
<dbReference type="PRINTS" id="PR00344">
    <property type="entry name" value="BCTRLSENSOR"/>
</dbReference>
<dbReference type="CDD" id="cd00082">
    <property type="entry name" value="HisKA"/>
    <property type="match status" value="1"/>
</dbReference>
<gene>
    <name evidence="18" type="ORF">NRE15_06790</name>
</gene>
<keyword evidence="4" id="KW-0597">Phosphoprotein</keyword>
<dbReference type="SMART" id="SM00387">
    <property type="entry name" value="HATPase_c"/>
    <property type="match status" value="1"/>
</dbReference>
<evidence type="ECO:0000313" key="19">
    <source>
        <dbReference type="Proteomes" id="UP001315967"/>
    </source>
</evidence>
<evidence type="ECO:0000259" key="17">
    <source>
        <dbReference type="PROSITE" id="PS50885"/>
    </source>
</evidence>
<dbReference type="InterPro" id="IPR003594">
    <property type="entry name" value="HATPase_dom"/>
</dbReference>
<reference evidence="18 19" key="1">
    <citation type="submission" date="2022-08" db="EMBL/GenBank/DDBJ databases">
        <title>Aerococcaceae sp. nov isolated from spoiled eye mask.</title>
        <authorList>
            <person name="Zhou G."/>
            <person name="Xie X.-B."/>
            <person name="Shi Q.-S."/>
            <person name="Wang Y.-S."/>
            <person name="Wen X."/>
            <person name="Peng H."/>
            <person name="Yang X.-J."/>
            <person name="Tao H.-B."/>
            <person name="Huang X.-M."/>
        </authorList>
    </citation>
    <scope>NUCLEOTIDE SEQUENCE [LARGE SCALE GENOMIC DNA]</scope>
    <source>
        <strain evidence="19">DM20194951</strain>
    </source>
</reference>
<feature type="transmembrane region" description="Helical" evidence="15">
    <location>
        <begin position="43"/>
        <end position="74"/>
    </location>
</feature>